<protein>
    <submittedName>
        <fullName evidence="1">Nitroreductase family protein</fullName>
    </submittedName>
</protein>
<gene>
    <name evidence="1" type="ORF">AMETH_3987</name>
</gene>
<proteinExistence type="predicted"/>
<dbReference type="Proteomes" id="UP000062973">
    <property type="component" value="Chromosome"/>
</dbReference>
<dbReference type="EMBL" id="CP009110">
    <property type="protein sequence ID" value="AIJ24079.1"/>
    <property type="molecule type" value="Genomic_DNA"/>
</dbReference>
<dbReference type="GO" id="GO:0016491">
    <property type="term" value="F:oxidoreductase activity"/>
    <property type="evidence" value="ECO:0007669"/>
    <property type="project" value="InterPro"/>
</dbReference>
<name>A0A076MTL2_AMYME</name>
<keyword evidence="2" id="KW-1185">Reference proteome</keyword>
<dbReference type="STRING" id="1068978.AMETH_3987"/>
<accession>A0A076MTL2</accession>
<sequence length="304" mass="32767">MTWTAAELGVLARAVAQAPSVHNSQPWALVPGDGVIELRERTEVALPRHDPEGRDRLMSCGAALVNLRLALSVLGRRPQVTLLPRPDVVAEVRVPAPGEPSPSELGRYPAIYRRSSYRAPFALHPVPAPVLRELADAAVAPGAEARLVEPRTESAALAELLGRAGLVLRDDRAYQRELTAWTAQFRQAPAAATTLPWSGLVRADTRLPDAVTLAERIAAESMIVVLTDGDTRRDHVLAGTVLQETWLTAITHGLAGSVLTQPLHLHEVRAGLIERLALPGWPQALLRFGYPVTAAPPGARSARR</sequence>
<dbReference type="OrthoDB" id="8156917at2"/>
<organism evidence="1 2">
    <name type="scientific">Amycolatopsis methanolica 239</name>
    <dbReference type="NCBI Taxonomy" id="1068978"/>
    <lineage>
        <taxon>Bacteria</taxon>
        <taxon>Bacillati</taxon>
        <taxon>Actinomycetota</taxon>
        <taxon>Actinomycetes</taxon>
        <taxon>Pseudonocardiales</taxon>
        <taxon>Pseudonocardiaceae</taxon>
        <taxon>Amycolatopsis</taxon>
        <taxon>Amycolatopsis methanolica group</taxon>
    </lineage>
</organism>
<dbReference type="SUPFAM" id="SSF55469">
    <property type="entry name" value="FMN-dependent nitroreductase-like"/>
    <property type="match status" value="2"/>
</dbReference>
<dbReference type="AlphaFoldDB" id="A0A076MTL2"/>
<dbReference type="PATRIC" id="fig|1068978.7.peg.4274"/>
<dbReference type="RefSeq" id="WP_017982919.1">
    <property type="nucleotide sequence ID" value="NZ_AQUL01000001.1"/>
</dbReference>
<dbReference type="HOGENOM" id="CLU_051479_4_0_11"/>
<dbReference type="InterPro" id="IPR000415">
    <property type="entry name" value="Nitroreductase-like"/>
</dbReference>
<evidence type="ECO:0000313" key="2">
    <source>
        <dbReference type="Proteomes" id="UP000062973"/>
    </source>
</evidence>
<dbReference type="KEGG" id="amq:AMETH_3987"/>
<dbReference type="NCBIfam" id="NF047509">
    <property type="entry name" value="Rv3131_FMN_oxido"/>
    <property type="match status" value="1"/>
</dbReference>
<reference evidence="1 2" key="1">
    <citation type="submission" date="2014-07" db="EMBL/GenBank/DDBJ databases">
        <title>Whole Genome Sequence of the Amycolatopsis methanolica 239.</title>
        <authorList>
            <person name="Tang B."/>
        </authorList>
    </citation>
    <scope>NUCLEOTIDE SEQUENCE [LARGE SCALE GENOMIC DNA]</scope>
    <source>
        <strain evidence="1 2">239</strain>
    </source>
</reference>
<evidence type="ECO:0000313" key="1">
    <source>
        <dbReference type="EMBL" id="AIJ24079.1"/>
    </source>
</evidence>
<dbReference type="Gene3D" id="3.40.109.10">
    <property type="entry name" value="NADH Oxidase"/>
    <property type="match status" value="1"/>
</dbReference>
<dbReference type="eggNOG" id="COG0778">
    <property type="taxonomic scope" value="Bacteria"/>
</dbReference>